<sequence>MVELNSAVTDVLSCAYAVLLSSPGRSWSRGIGFDEVAMTSVMAALTSGEQQRKAVDSQSTSQNNGE</sequence>
<dbReference type="HOGENOM" id="CLU_2835588_0_0_1"/>
<reference evidence="1" key="2">
    <citation type="submission" date="2018-04" db="EMBL/GenBank/DDBJ databases">
        <title>OnivRS2 (Oryza nivara Reference Sequence Version 2).</title>
        <authorList>
            <person name="Zhang J."/>
            <person name="Kudrna D."/>
            <person name="Lee S."/>
            <person name="Talag J."/>
            <person name="Rajasekar S."/>
            <person name="Welchert J."/>
            <person name="Hsing Y.-I."/>
            <person name="Wing R.A."/>
        </authorList>
    </citation>
    <scope>NUCLEOTIDE SEQUENCE [LARGE SCALE GENOMIC DNA]</scope>
    <source>
        <strain evidence="1">SL10</strain>
    </source>
</reference>
<name>A0A0E0I9S1_ORYNI</name>
<reference evidence="1" key="1">
    <citation type="submission" date="2015-04" db="UniProtKB">
        <authorList>
            <consortium name="EnsemblPlants"/>
        </authorList>
    </citation>
    <scope>IDENTIFICATION</scope>
    <source>
        <strain evidence="1">SL10</strain>
    </source>
</reference>
<dbReference type="Proteomes" id="UP000006591">
    <property type="component" value="Chromosome 8"/>
</dbReference>
<accession>A0A0E0I9S1</accession>
<evidence type="ECO:0000313" key="2">
    <source>
        <dbReference type="Proteomes" id="UP000006591"/>
    </source>
</evidence>
<dbReference type="AlphaFoldDB" id="A0A0E0I9S1"/>
<dbReference type="Gramene" id="ONIVA08G09980.1">
    <property type="protein sequence ID" value="ONIVA08G09980.1"/>
    <property type="gene ID" value="ONIVA08G09980"/>
</dbReference>
<evidence type="ECO:0000313" key="1">
    <source>
        <dbReference type="EnsemblPlants" id="ONIVA08G09980.1"/>
    </source>
</evidence>
<keyword evidence="2" id="KW-1185">Reference proteome</keyword>
<proteinExistence type="predicted"/>
<protein>
    <submittedName>
        <fullName evidence="1">Uncharacterized protein</fullName>
    </submittedName>
</protein>
<organism evidence="1">
    <name type="scientific">Oryza nivara</name>
    <name type="common">Indian wild rice</name>
    <name type="synonym">Oryza sativa f. spontanea</name>
    <dbReference type="NCBI Taxonomy" id="4536"/>
    <lineage>
        <taxon>Eukaryota</taxon>
        <taxon>Viridiplantae</taxon>
        <taxon>Streptophyta</taxon>
        <taxon>Embryophyta</taxon>
        <taxon>Tracheophyta</taxon>
        <taxon>Spermatophyta</taxon>
        <taxon>Magnoliopsida</taxon>
        <taxon>Liliopsida</taxon>
        <taxon>Poales</taxon>
        <taxon>Poaceae</taxon>
        <taxon>BOP clade</taxon>
        <taxon>Oryzoideae</taxon>
        <taxon>Oryzeae</taxon>
        <taxon>Oryzinae</taxon>
        <taxon>Oryza</taxon>
    </lineage>
</organism>
<dbReference type="EnsemblPlants" id="ONIVA08G09980.1">
    <property type="protein sequence ID" value="ONIVA08G09980.1"/>
    <property type="gene ID" value="ONIVA08G09980"/>
</dbReference>